<feature type="domain" description="DUF5916" evidence="2">
    <location>
        <begin position="493"/>
        <end position="557"/>
    </location>
</feature>
<accession>A0A381TB49</accession>
<feature type="domain" description="Carbohydrate-binding" evidence="1">
    <location>
        <begin position="263"/>
        <end position="427"/>
    </location>
</feature>
<dbReference type="GO" id="GO:0004553">
    <property type="term" value="F:hydrolase activity, hydrolyzing O-glycosyl compounds"/>
    <property type="evidence" value="ECO:0007669"/>
    <property type="project" value="InterPro"/>
</dbReference>
<protein>
    <submittedName>
        <fullName evidence="3">Uncharacterized protein</fullName>
    </submittedName>
</protein>
<dbReference type="InterPro" id="IPR045670">
    <property type="entry name" value="DUF5916"/>
</dbReference>
<dbReference type="Pfam" id="PF19313">
    <property type="entry name" value="DUF5916"/>
    <property type="match status" value="1"/>
</dbReference>
<dbReference type="Pfam" id="PF06452">
    <property type="entry name" value="CBM9_1"/>
    <property type="match status" value="1"/>
</dbReference>
<name>A0A381TB49_9ZZZZ</name>
<dbReference type="GO" id="GO:0030246">
    <property type="term" value="F:carbohydrate binding"/>
    <property type="evidence" value="ECO:0007669"/>
    <property type="project" value="InterPro"/>
</dbReference>
<evidence type="ECO:0000259" key="1">
    <source>
        <dbReference type="Pfam" id="PF06452"/>
    </source>
</evidence>
<proteinExistence type="predicted"/>
<gene>
    <name evidence="3" type="ORF">METZ01_LOCUS66224</name>
</gene>
<dbReference type="CDD" id="cd09618">
    <property type="entry name" value="CBM9_like_2"/>
    <property type="match status" value="1"/>
</dbReference>
<evidence type="ECO:0000259" key="2">
    <source>
        <dbReference type="Pfam" id="PF19313"/>
    </source>
</evidence>
<dbReference type="GO" id="GO:0016052">
    <property type="term" value="P:carbohydrate catabolic process"/>
    <property type="evidence" value="ECO:0007669"/>
    <property type="project" value="InterPro"/>
</dbReference>
<dbReference type="AlphaFoldDB" id="A0A381TB49"/>
<dbReference type="SUPFAM" id="SSF49344">
    <property type="entry name" value="CBD9-like"/>
    <property type="match status" value="1"/>
</dbReference>
<evidence type="ECO:0000313" key="3">
    <source>
        <dbReference type="EMBL" id="SVA13370.1"/>
    </source>
</evidence>
<organism evidence="3">
    <name type="scientific">marine metagenome</name>
    <dbReference type="NCBI Taxonomy" id="408172"/>
    <lineage>
        <taxon>unclassified sequences</taxon>
        <taxon>metagenomes</taxon>
        <taxon>ecological metagenomes</taxon>
    </lineage>
</organism>
<reference evidence="3" key="1">
    <citation type="submission" date="2018-05" db="EMBL/GenBank/DDBJ databases">
        <authorList>
            <person name="Lanie J.A."/>
            <person name="Ng W.-L."/>
            <person name="Kazmierczak K.M."/>
            <person name="Andrzejewski T.M."/>
            <person name="Davidsen T.M."/>
            <person name="Wayne K.J."/>
            <person name="Tettelin H."/>
            <person name="Glass J.I."/>
            <person name="Rusch D."/>
            <person name="Podicherti R."/>
            <person name="Tsui H.-C.T."/>
            <person name="Winkler M.E."/>
        </authorList>
    </citation>
    <scope>NUCLEOTIDE SEQUENCE</scope>
</reference>
<dbReference type="InterPro" id="IPR010502">
    <property type="entry name" value="Carb-bd_dom_fam9"/>
</dbReference>
<feature type="non-terminal residue" evidence="3">
    <location>
        <position position="1"/>
    </location>
</feature>
<dbReference type="EMBL" id="UINC01004310">
    <property type="protein sequence ID" value="SVA13370.1"/>
    <property type="molecule type" value="Genomic_DNA"/>
</dbReference>
<dbReference type="Gene3D" id="2.60.40.1190">
    <property type="match status" value="1"/>
</dbReference>
<sequence length="966" mass="106892">VLSPDAQIYMTSSALTKLLHALRGTRPVHPLLVWSLLLGGGDIVAAQAPSSVGEPAEVDRRSVAVLRFADPSGSTADDWVGAGIAETLISELERLGTLGVVDATATIDRDPVTVGRRLGAGWVILGTIQRTGDEVQIIARLVDVQSGATRRTVQIEGAQDEIFALQDQLLVELGPTFESVARVAATAPLAPALRAAAEPGIVSSPTPPNEGAPAPAAALLAPAVVPPGTQPDIGAAPLAVAEAGLVPGRPTVRPTRAETAPDIDGRLDDAAWRNAATLTEFTQQAPLEGAPATEDTEVYITYDNEHIYFGFYVHYSDPSIMRANRVDRDTASMDDLMTIYIDTFLDQQRAYDFDVNAFNVQGDGIVTSSGNRRGGAIPYADRSWDALFHSATQIVDDGYTAEMAIPFKSLRYPQRGPGVPHQWGFQIVREIKSKNEENAVWAPMSRDVAGFHRQMGLMQGMTDFSTSRNLEFLPTFTAIQFGSLDTSTGGFVNQDTDPQAGLNIKYGVTSNLTADVTFNPDFSQIESDRPQIEINRRFPLFFSELRPFFVEGAEIFDFPGPVTFVHTRTIVDPTWGAKLTGKAGRFAVGVLTAEDEAPGNLEDLTDARFGETAQNFIGRVKYDVYSESHLGAIFTDREFLDSSSKLGGIDGSFRLSQTMSTNFRMIGSQHRDLDGLERTGHVYDVSVRDNGRNLSWFAAAYEISPDFDTEVGFVRRVDQRHIVSNLSYRWWPETWLINWGPRVSYGRNWNFDGVLDDENAGLRLNFDFAKSIRFSASADRDMERFGGLNFFKTEYGVSGGVSSNRALDINVSYDRGDQIFFDIDNPFLGNGSRSRVSATLRPFARFSSRVGVNTSRLVDTRGLQGDVFNVEIYRAQSVLTFTDRLLMRNITEYNTFNKDLDFNILFTYRVNAGTVFYFGYDDHYRQADQLEGDLDGDGFDDRLFFTTDLRRTNRAIFTKLRYLFRY</sequence>